<sequence length="385" mass="45973">MKSKTISRKELYELVWTTPLTQLAKQYNISDNGLRKICIKHEIPLPKAGHWSKVKFGKKVARTPLKKTEKKLDDIKLYERTGKNDKKAHFNSKYSALKNEIVNDPSLPLSVPTKMYKPDILVQKAKSDLATSNYQPNHQYQDIIHTTKGYLNIEVSKKMVPRALRFMNALIKLLRKRGHDIEIDGYSTYAIVFDEKINIRCREKSKRVMVKSDRWTNYEYHASDILMLKMEADYILRKDWADSKNELLEEQLAKILTKLELTAKQLKKERIEREEWLKKFQEEQKIKQELQDRKDKELKSLKSLFKDMKRHEMTVRLRSYVEEFKSHKESNGELTEDLLLWLEWANEKIEWFDPMIEREVPLLEGVERNSLMEDNQHERLKRFYP</sequence>
<protein>
    <submittedName>
        <fullName evidence="2">Uncharacterized protein</fullName>
    </submittedName>
</protein>
<accession>A0ABS3FIT0</accession>
<gene>
    <name evidence="2" type="ORF">J0654_15595</name>
</gene>
<dbReference type="RefSeq" id="WP_207030048.1">
    <property type="nucleotide sequence ID" value="NZ_JAFLNM010000004.1"/>
</dbReference>
<evidence type="ECO:0000256" key="1">
    <source>
        <dbReference type="SAM" id="Coils"/>
    </source>
</evidence>
<dbReference type="EMBL" id="JAFLNM010000004">
    <property type="protein sequence ID" value="MBO0343078.1"/>
    <property type="molecule type" value="Genomic_DNA"/>
</dbReference>
<keyword evidence="3" id="KW-1185">Reference proteome</keyword>
<comment type="caution">
    <text evidence="2">The sequence shown here is derived from an EMBL/GenBank/DDBJ whole genome shotgun (WGS) entry which is preliminary data.</text>
</comment>
<organism evidence="2 3">
    <name type="scientific">Flagellimonas profundi</name>
    <dbReference type="NCBI Taxonomy" id="2915620"/>
    <lineage>
        <taxon>Bacteria</taxon>
        <taxon>Pseudomonadati</taxon>
        <taxon>Bacteroidota</taxon>
        <taxon>Flavobacteriia</taxon>
        <taxon>Flavobacteriales</taxon>
        <taxon>Flavobacteriaceae</taxon>
        <taxon>Flagellimonas</taxon>
    </lineage>
</organism>
<dbReference type="Proteomes" id="UP000664807">
    <property type="component" value="Unassembled WGS sequence"/>
</dbReference>
<keyword evidence="1" id="KW-0175">Coiled coil</keyword>
<name>A0ABS3FIT0_9FLAO</name>
<evidence type="ECO:0000313" key="2">
    <source>
        <dbReference type="EMBL" id="MBO0343078.1"/>
    </source>
</evidence>
<reference evidence="2 3" key="1">
    <citation type="submission" date="2021-03" db="EMBL/GenBank/DDBJ databases">
        <title>Muricauda lutimaris sp. nov. and Muricauda ruestringensis sp. nov, two marine members of the Flavobacteriaceae isolated from deep sea sediments of Western Pacific.</title>
        <authorList>
            <person name="Zhao S."/>
            <person name="Liu R."/>
        </authorList>
    </citation>
    <scope>NUCLEOTIDE SEQUENCE [LARGE SCALE GENOMIC DNA]</scope>
    <source>
        <strain evidence="2 3">BC31-3-A3</strain>
    </source>
</reference>
<feature type="coiled-coil region" evidence="1">
    <location>
        <begin position="245"/>
        <end position="307"/>
    </location>
</feature>
<evidence type="ECO:0000313" key="3">
    <source>
        <dbReference type="Proteomes" id="UP000664807"/>
    </source>
</evidence>
<proteinExistence type="predicted"/>